<dbReference type="InterPro" id="IPR029058">
    <property type="entry name" value="AB_hydrolase_fold"/>
</dbReference>
<dbReference type="InterPro" id="IPR050960">
    <property type="entry name" value="AB_hydrolase_4_sf"/>
</dbReference>
<comment type="caution">
    <text evidence="2">The sequence shown here is derived from an EMBL/GenBank/DDBJ whole genome shotgun (WGS) entry which is preliminary data.</text>
</comment>
<dbReference type="Proteomes" id="UP001291926">
    <property type="component" value="Unassembled WGS sequence"/>
</dbReference>
<reference evidence="2 3" key="1">
    <citation type="journal article" date="2023" name="bioRxiv">
        <title>Genome report: Whole genome sequence and annotation of Penstemon davidsonii.</title>
        <authorList>
            <person name="Ostevik K.L."/>
            <person name="Alabady M."/>
            <person name="Zhang M."/>
            <person name="Rausher M.D."/>
        </authorList>
    </citation>
    <scope>NUCLEOTIDE SEQUENCE [LARGE SCALE GENOMIC DNA]</scope>
    <source>
        <strain evidence="2">DNT005</strain>
        <tissue evidence="2">Whole leaf</tissue>
    </source>
</reference>
<keyword evidence="3" id="KW-1185">Reference proteome</keyword>
<comment type="similarity">
    <text evidence="1">Belongs to the AB hydrolase superfamily. AB hydrolase 4 family.</text>
</comment>
<proteinExistence type="inferred from homology"/>
<name>A0ABR0DBK1_9LAMI</name>
<organism evidence="2 3">
    <name type="scientific">Penstemon davidsonii</name>
    <dbReference type="NCBI Taxonomy" id="160366"/>
    <lineage>
        <taxon>Eukaryota</taxon>
        <taxon>Viridiplantae</taxon>
        <taxon>Streptophyta</taxon>
        <taxon>Embryophyta</taxon>
        <taxon>Tracheophyta</taxon>
        <taxon>Spermatophyta</taxon>
        <taxon>Magnoliopsida</taxon>
        <taxon>eudicotyledons</taxon>
        <taxon>Gunneridae</taxon>
        <taxon>Pentapetalae</taxon>
        <taxon>asterids</taxon>
        <taxon>lamiids</taxon>
        <taxon>Lamiales</taxon>
        <taxon>Plantaginaceae</taxon>
        <taxon>Cheloneae</taxon>
        <taxon>Penstemon</taxon>
    </lineage>
</organism>
<sequence length="154" mass="16874">MAKSSTPLSSCGEAHPSVEVIGGGMERFLPALKTLHLPYTPYPLVAWNRHVETIFVAFFRSLPDVRLRRECLRTKDGGAVALDWVSGDNRSLLPPDSPIVILLPGLTGGSGDSYVRHMVLRIRRSKGGWRVVVFNSRGCGDSPVITPQVKLIII</sequence>
<evidence type="ECO:0000313" key="2">
    <source>
        <dbReference type="EMBL" id="KAK4486557.1"/>
    </source>
</evidence>
<evidence type="ECO:0000313" key="3">
    <source>
        <dbReference type="Proteomes" id="UP001291926"/>
    </source>
</evidence>
<evidence type="ECO:0000256" key="1">
    <source>
        <dbReference type="ARBA" id="ARBA00010884"/>
    </source>
</evidence>
<gene>
    <name evidence="2" type="ORF">RD792_009242</name>
</gene>
<accession>A0ABR0DBK1</accession>
<dbReference type="EMBL" id="JAYDYQ010002533">
    <property type="protein sequence ID" value="KAK4486557.1"/>
    <property type="molecule type" value="Genomic_DNA"/>
</dbReference>
<protein>
    <submittedName>
        <fullName evidence="2">Uncharacterized protein</fullName>
    </submittedName>
</protein>
<dbReference type="Gene3D" id="3.40.50.1820">
    <property type="entry name" value="alpha/beta hydrolase"/>
    <property type="match status" value="1"/>
</dbReference>
<dbReference type="PANTHER" id="PTHR10794">
    <property type="entry name" value="ABHYDROLASE DOMAIN-CONTAINING PROTEIN"/>
    <property type="match status" value="1"/>
</dbReference>
<dbReference type="PANTHER" id="PTHR10794:SF84">
    <property type="entry name" value="ESTERASE_LIPASE_THIOESTERASE FAMILY PROTEIN"/>
    <property type="match status" value="1"/>
</dbReference>
<dbReference type="SUPFAM" id="SSF53474">
    <property type="entry name" value="alpha/beta-Hydrolases"/>
    <property type="match status" value="1"/>
</dbReference>